<gene>
    <name evidence="1" type="ORF">CLCY_9c00330</name>
</gene>
<organism evidence="1 2">
    <name type="scientific">Clostridium cylindrosporum DSM 605</name>
    <dbReference type="NCBI Taxonomy" id="1121307"/>
    <lineage>
        <taxon>Bacteria</taxon>
        <taxon>Bacillati</taxon>
        <taxon>Bacillota</taxon>
        <taxon>Clostridia</taxon>
        <taxon>Eubacteriales</taxon>
        <taxon>Clostridiaceae</taxon>
        <taxon>Clostridium</taxon>
    </lineage>
</organism>
<keyword evidence="2" id="KW-1185">Reference proteome</keyword>
<comment type="caution">
    <text evidence="1">The sequence shown here is derived from an EMBL/GenBank/DDBJ whole genome shotgun (WGS) entry which is preliminary data.</text>
</comment>
<protein>
    <submittedName>
        <fullName evidence="1">Uncharacterized protein</fullName>
    </submittedName>
</protein>
<evidence type="ECO:0000313" key="2">
    <source>
        <dbReference type="Proteomes" id="UP000036756"/>
    </source>
</evidence>
<proteinExistence type="predicted"/>
<accession>A0A0J8D9T6</accession>
<reference evidence="1 2" key="1">
    <citation type="submission" date="2015-06" db="EMBL/GenBank/DDBJ databases">
        <title>Draft genome sequence of the purine-degrading Clostridium cylindrosporum HC-1 (DSM 605).</title>
        <authorList>
            <person name="Poehlein A."/>
            <person name="Schiel-Bengelsdorf B."/>
            <person name="Bengelsdorf F."/>
            <person name="Daniel R."/>
            <person name="Duerre P."/>
        </authorList>
    </citation>
    <scope>NUCLEOTIDE SEQUENCE [LARGE SCALE GENOMIC DNA]</scope>
    <source>
        <strain evidence="1 2">DSM 605</strain>
    </source>
</reference>
<evidence type="ECO:0000313" key="1">
    <source>
        <dbReference type="EMBL" id="KMT22602.1"/>
    </source>
</evidence>
<name>A0A0J8D9T6_CLOCY</name>
<dbReference type="STRING" id="1121307.CLCY_9c00330"/>
<dbReference type="RefSeq" id="WP_048569810.1">
    <property type="nucleotide sequence ID" value="NZ_LFVU01000006.1"/>
</dbReference>
<sequence length="64" mass="7300">MSKYRTMSLIFGLSIIVAVFGLYRLDTATKSKGNSNYLVDINTKSNLKDISNTWFSKLSYKNKN</sequence>
<dbReference type="AlphaFoldDB" id="A0A0J8D9T6"/>
<dbReference type="Proteomes" id="UP000036756">
    <property type="component" value="Unassembled WGS sequence"/>
</dbReference>
<dbReference type="PATRIC" id="fig|1121307.3.peg.2616"/>
<dbReference type="EMBL" id="LFVU01000006">
    <property type="protein sequence ID" value="KMT22602.1"/>
    <property type="molecule type" value="Genomic_DNA"/>
</dbReference>